<sequence length="52" mass="6076">KAKEMGMDAWIDATLIGKPLYEKYGFKVVQRSALILPVDHLNESVKSWKRKW</sequence>
<proteinExistence type="predicted"/>
<organism evidence="1 2">
    <name type="scientific">Lojkania enalia</name>
    <dbReference type="NCBI Taxonomy" id="147567"/>
    <lineage>
        <taxon>Eukaryota</taxon>
        <taxon>Fungi</taxon>
        <taxon>Dikarya</taxon>
        <taxon>Ascomycota</taxon>
        <taxon>Pezizomycotina</taxon>
        <taxon>Dothideomycetes</taxon>
        <taxon>Pleosporomycetidae</taxon>
        <taxon>Pleosporales</taxon>
        <taxon>Pleosporales incertae sedis</taxon>
        <taxon>Lojkania</taxon>
    </lineage>
</organism>
<keyword evidence="2" id="KW-1185">Reference proteome</keyword>
<gene>
    <name evidence="1" type="ORF">CC78DRAFT_462095</name>
</gene>
<dbReference type="OrthoDB" id="410198at2759"/>
<dbReference type="EMBL" id="ML986610">
    <property type="protein sequence ID" value="KAF2265188.1"/>
    <property type="molecule type" value="Genomic_DNA"/>
</dbReference>
<protein>
    <submittedName>
        <fullName evidence="1">Uncharacterized protein</fullName>
    </submittedName>
</protein>
<dbReference type="Proteomes" id="UP000800093">
    <property type="component" value="Unassembled WGS sequence"/>
</dbReference>
<evidence type="ECO:0000313" key="1">
    <source>
        <dbReference type="EMBL" id="KAF2265188.1"/>
    </source>
</evidence>
<comment type="caution">
    <text evidence="1">The sequence shown here is derived from an EMBL/GenBank/DDBJ whole genome shotgun (WGS) entry which is preliminary data.</text>
</comment>
<name>A0A9P4KCK2_9PLEO</name>
<feature type="non-terminal residue" evidence="1">
    <location>
        <position position="1"/>
    </location>
</feature>
<accession>A0A9P4KCK2</accession>
<dbReference type="AlphaFoldDB" id="A0A9P4KCK2"/>
<reference evidence="2" key="1">
    <citation type="journal article" date="2020" name="Stud. Mycol.">
        <title>101 Dothideomycetes genomes: A test case for predicting lifestyles and emergence of pathogens.</title>
        <authorList>
            <person name="Haridas S."/>
            <person name="Albert R."/>
            <person name="Binder M."/>
            <person name="Bloem J."/>
            <person name="LaButti K."/>
            <person name="Salamov A."/>
            <person name="Andreopoulos B."/>
            <person name="Baker S."/>
            <person name="Barry K."/>
            <person name="Bills G."/>
            <person name="Bluhm B."/>
            <person name="Cannon C."/>
            <person name="Castanera R."/>
            <person name="Culley D."/>
            <person name="Daum C."/>
            <person name="Ezra D."/>
            <person name="Gonzalez J."/>
            <person name="Henrissat B."/>
            <person name="Kuo A."/>
            <person name="Liang C."/>
            <person name="Lipzen A."/>
            <person name="Lutzoni F."/>
            <person name="Magnuson J."/>
            <person name="Mondo S."/>
            <person name="Nolan M."/>
            <person name="Ohm R."/>
            <person name="Pangilinan J."/>
            <person name="Park H.-J."/>
            <person name="Ramirez L."/>
            <person name="Alfaro M."/>
            <person name="Sun H."/>
            <person name="Tritt A."/>
            <person name="Yoshinaga Y."/>
            <person name="Zwiers L.-H."/>
            <person name="Turgeon B."/>
            <person name="Goodwin S."/>
            <person name="Spatafora J."/>
            <person name="Crous P."/>
            <person name="Grigoriev I."/>
        </authorList>
    </citation>
    <scope>NUCLEOTIDE SEQUENCE [LARGE SCALE GENOMIC DNA]</scope>
    <source>
        <strain evidence="2">CBS 304.66</strain>
    </source>
</reference>
<evidence type="ECO:0000313" key="2">
    <source>
        <dbReference type="Proteomes" id="UP000800093"/>
    </source>
</evidence>